<accession>A0A1J4L3N9</accession>
<dbReference type="AlphaFoldDB" id="A0A1J4L3N9"/>
<feature type="region of interest" description="Disordered" evidence="2">
    <location>
        <begin position="1"/>
        <end position="141"/>
    </location>
</feature>
<keyword evidence="1" id="KW-0175">Coiled coil</keyword>
<dbReference type="RefSeq" id="XP_068369724.1">
    <property type="nucleotide sequence ID" value="XM_068513948.1"/>
</dbReference>
<feature type="compositionally biased region" description="Polar residues" evidence="2">
    <location>
        <begin position="7"/>
        <end position="26"/>
    </location>
</feature>
<dbReference type="Proteomes" id="UP000179807">
    <property type="component" value="Unassembled WGS sequence"/>
</dbReference>
<name>A0A1J4L3N9_9EUKA</name>
<dbReference type="GeneID" id="94848652"/>
<dbReference type="PANTHER" id="PTHR47026">
    <property type="entry name" value="PIGMENTOSA GTPASE REGULATOR-LIKE PROTEIN, PUTATIVE-RELATED"/>
    <property type="match status" value="1"/>
</dbReference>
<gene>
    <name evidence="3" type="ORF">TRFO_41724</name>
</gene>
<reference evidence="3" key="1">
    <citation type="submission" date="2016-10" db="EMBL/GenBank/DDBJ databases">
        <authorList>
            <person name="Benchimol M."/>
            <person name="Almeida L.G."/>
            <person name="Vasconcelos A.T."/>
            <person name="Perreira-Neves A."/>
            <person name="Rosa I.A."/>
            <person name="Tasca T."/>
            <person name="Bogo M.R."/>
            <person name="de Souza W."/>
        </authorList>
    </citation>
    <scope>NUCLEOTIDE SEQUENCE [LARGE SCALE GENOMIC DNA]</scope>
    <source>
        <strain evidence="3">K</strain>
    </source>
</reference>
<protein>
    <submittedName>
        <fullName evidence="3">Uncharacterized protein</fullName>
    </submittedName>
</protein>
<proteinExistence type="predicted"/>
<dbReference type="EMBL" id="MLAK01000096">
    <property type="protein sequence ID" value="OHT16588.1"/>
    <property type="molecule type" value="Genomic_DNA"/>
</dbReference>
<comment type="caution">
    <text evidence="3">The sequence shown here is derived from an EMBL/GenBank/DDBJ whole genome shotgun (WGS) entry which is preliminary data.</text>
</comment>
<feature type="compositionally biased region" description="Polar residues" evidence="2">
    <location>
        <begin position="126"/>
        <end position="141"/>
    </location>
</feature>
<evidence type="ECO:0000256" key="1">
    <source>
        <dbReference type="SAM" id="Coils"/>
    </source>
</evidence>
<feature type="coiled-coil region" evidence="1">
    <location>
        <begin position="205"/>
        <end position="254"/>
    </location>
</feature>
<dbReference type="OrthoDB" id="10659695at2759"/>
<feature type="compositionally biased region" description="Polar residues" evidence="2">
    <location>
        <begin position="438"/>
        <end position="448"/>
    </location>
</feature>
<feature type="compositionally biased region" description="Pro residues" evidence="2">
    <location>
        <begin position="426"/>
        <end position="436"/>
    </location>
</feature>
<evidence type="ECO:0000313" key="4">
    <source>
        <dbReference type="Proteomes" id="UP000179807"/>
    </source>
</evidence>
<dbReference type="PANTHER" id="PTHR47026:SF2">
    <property type="entry name" value="FLAGELLAR ASSOCIATED PROTEIN"/>
    <property type="match status" value="1"/>
</dbReference>
<organism evidence="3 4">
    <name type="scientific">Tritrichomonas foetus</name>
    <dbReference type="NCBI Taxonomy" id="1144522"/>
    <lineage>
        <taxon>Eukaryota</taxon>
        <taxon>Metamonada</taxon>
        <taxon>Parabasalia</taxon>
        <taxon>Tritrichomonadida</taxon>
        <taxon>Tritrichomonadidae</taxon>
        <taxon>Tritrichomonas</taxon>
    </lineage>
</organism>
<evidence type="ECO:0000313" key="3">
    <source>
        <dbReference type="EMBL" id="OHT16588.1"/>
    </source>
</evidence>
<feature type="region of interest" description="Disordered" evidence="2">
    <location>
        <begin position="418"/>
        <end position="448"/>
    </location>
</feature>
<dbReference type="VEuPathDB" id="TrichDB:TRFO_41724"/>
<sequence>MDEKLDQNIQQMFSTNVVFPTESQTNDENDGKMPSPEEMQIKFPNHGTNSRKGDEEEEEEEESHEPNETNESEANEKQIVIDNNQSDGETKLEKQNQQKANKLLDVPPQNKSQQQPNRKRPAYTAQRPNRNSNSQQDPDNIASLSTKFLNGEKVNSTDPELLAAVVLDLEEQRDQLMMDGSFSKSLKAQKVVDAAKAQQLDAVKLQTQNEQQETLNMKKETLQSEYDNFQQQMKEKEQQLEANIHQQIEALKEKHIQELEDHDQGWQSEIKARQFNRSSQRLRVLRTQQNLLMNAKRFDEAAQVCKIADGVAAQETQESHRQMLTAFKNSRAKLEEKQVNEMDTLMKACEVRRGEFKYQKETMEKPFINRLNYIQIEEKIASDPERLWVLKHRNDGDQITAYSATARGVRPNMTKKNNVAEYNTLPLPPLPVPPSPRKGQNNNQQNNA</sequence>
<keyword evidence="4" id="KW-1185">Reference proteome</keyword>
<feature type="compositionally biased region" description="Acidic residues" evidence="2">
    <location>
        <begin position="55"/>
        <end position="73"/>
    </location>
</feature>
<evidence type="ECO:0000256" key="2">
    <source>
        <dbReference type="SAM" id="MobiDB-lite"/>
    </source>
</evidence>